<dbReference type="PROSITE" id="PS50043">
    <property type="entry name" value="HTH_LUXR_2"/>
    <property type="match status" value="1"/>
</dbReference>
<dbReference type="PANTHER" id="PTHR44688:SF16">
    <property type="entry name" value="DNA-BINDING TRANSCRIPTIONAL ACTIVATOR DEVR_DOSR"/>
    <property type="match status" value="1"/>
</dbReference>
<keyword evidence="2" id="KW-0805">Transcription regulation</keyword>
<evidence type="ECO:0000256" key="2">
    <source>
        <dbReference type="ARBA" id="ARBA00023015"/>
    </source>
</evidence>
<name>A0ABU0KJX7_9ACTN</name>
<dbReference type="Pfam" id="PF00196">
    <property type="entry name" value="GerE"/>
    <property type="match status" value="1"/>
</dbReference>
<dbReference type="GO" id="GO:0003677">
    <property type="term" value="F:DNA binding"/>
    <property type="evidence" value="ECO:0007669"/>
    <property type="project" value="UniProtKB-KW"/>
</dbReference>
<reference evidence="8 9" key="1">
    <citation type="submission" date="2023-07" db="EMBL/GenBank/DDBJ databases">
        <title>Genomic Encyclopedia of Type Strains, Phase IV (KMG-IV): sequencing the most valuable type-strain genomes for metagenomic binning, comparative biology and taxonomic classification.</title>
        <authorList>
            <person name="Goeker M."/>
        </authorList>
    </citation>
    <scope>NUCLEOTIDE SEQUENCE [LARGE SCALE GENOMIC DNA]</scope>
    <source>
        <strain evidence="8 9">DSM 40573</strain>
    </source>
</reference>
<evidence type="ECO:0000259" key="6">
    <source>
        <dbReference type="PROSITE" id="PS50043"/>
    </source>
</evidence>
<evidence type="ECO:0000259" key="7">
    <source>
        <dbReference type="PROSITE" id="PS50110"/>
    </source>
</evidence>
<dbReference type="Gene3D" id="3.40.50.2300">
    <property type="match status" value="1"/>
</dbReference>
<dbReference type="InterPro" id="IPR016032">
    <property type="entry name" value="Sig_transdc_resp-reg_C-effctor"/>
</dbReference>
<accession>A0ABU0KJX7</accession>
<evidence type="ECO:0000256" key="1">
    <source>
        <dbReference type="ARBA" id="ARBA00022553"/>
    </source>
</evidence>
<dbReference type="SUPFAM" id="SSF46894">
    <property type="entry name" value="C-terminal effector domain of the bipartite response regulators"/>
    <property type="match status" value="1"/>
</dbReference>
<dbReference type="InterPro" id="IPR011006">
    <property type="entry name" value="CheY-like_superfamily"/>
</dbReference>
<evidence type="ECO:0000313" key="8">
    <source>
        <dbReference type="EMBL" id="MDQ0489664.1"/>
    </source>
</evidence>
<gene>
    <name evidence="8" type="ORF">QO019_004541</name>
</gene>
<dbReference type="PANTHER" id="PTHR44688">
    <property type="entry name" value="DNA-BINDING TRANSCRIPTIONAL ACTIVATOR DEVR_DOSR"/>
    <property type="match status" value="1"/>
</dbReference>
<dbReference type="InterPro" id="IPR001789">
    <property type="entry name" value="Sig_transdc_resp-reg_receiver"/>
</dbReference>
<dbReference type="InterPro" id="IPR058245">
    <property type="entry name" value="NreC/VraR/RcsB-like_REC"/>
</dbReference>
<evidence type="ECO:0000313" key="9">
    <source>
        <dbReference type="Proteomes" id="UP001236795"/>
    </source>
</evidence>
<dbReference type="RefSeq" id="WP_136237347.1">
    <property type="nucleotide sequence ID" value="NZ_JAUSWC010000016.1"/>
</dbReference>
<organism evidence="8 9">
    <name type="scientific">Streptomyces thermodiastaticus</name>
    <dbReference type="NCBI Taxonomy" id="44061"/>
    <lineage>
        <taxon>Bacteria</taxon>
        <taxon>Bacillati</taxon>
        <taxon>Actinomycetota</taxon>
        <taxon>Actinomycetes</taxon>
        <taxon>Kitasatosporales</taxon>
        <taxon>Streptomycetaceae</taxon>
        <taxon>Streptomyces</taxon>
    </lineage>
</organism>
<proteinExistence type="predicted"/>
<dbReference type="SUPFAM" id="SSF52172">
    <property type="entry name" value="CheY-like"/>
    <property type="match status" value="1"/>
</dbReference>
<dbReference type="InterPro" id="IPR000792">
    <property type="entry name" value="Tscrpt_reg_LuxR_C"/>
</dbReference>
<dbReference type="SMART" id="SM00448">
    <property type="entry name" value="REC"/>
    <property type="match status" value="1"/>
</dbReference>
<dbReference type="CDD" id="cd06170">
    <property type="entry name" value="LuxR_C_like"/>
    <property type="match status" value="1"/>
</dbReference>
<dbReference type="SMART" id="SM00421">
    <property type="entry name" value="HTH_LUXR"/>
    <property type="match status" value="1"/>
</dbReference>
<evidence type="ECO:0000256" key="3">
    <source>
        <dbReference type="ARBA" id="ARBA00023125"/>
    </source>
</evidence>
<dbReference type="Proteomes" id="UP001236795">
    <property type="component" value="Unassembled WGS sequence"/>
</dbReference>
<feature type="domain" description="Response regulatory" evidence="7">
    <location>
        <begin position="3"/>
        <end position="119"/>
    </location>
</feature>
<dbReference type="PROSITE" id="PS50110">
    <property type="entry name" value="RESPONSE_REGULATORY"/>
    <property type="match status" value="1"/>
</dbReference>
<feature type="modified residue" description="4-aspartylphosphate" evidence="5">
    <location>
        <position position="54"/>
    </location>
</feature>
<keyword evidence="9" id="KW-1185">Reference proteome</keyword>
<comment type="caution">
    <text evidence="8">The sequence shown here is derived from an EMBL/GenBank/DDBJ whole genome shotgun (WGS) entry which is preliminary data.</text>
</comment>
<dbReference type="PRINTS" id="PR00038">
    <property type="entry name" value="HTHLUXR"/>
</dbReference>
<dbReference type="Pfam" id="PF00072">
    <property type="entry name" value="Response_reg"/>
    <property type="match status" value="1"/>
</dbReference>
<dbReference type="EMBL" id="JAUSWC010000016">
    <property type="protein sequence ID" value="MDQ0489664.1"/>
    <property type="molecule type" value="Genomic_DNA"/>
</dbReference>
<keyword evidence="1 5" id="KW-0597">Phosphoprotein</keyword>
<evidence type="ECO:0000256" key="4">
    <source>
        <dbReference type="ARBA" id="ARBA00023163"/>
    </source>
</evidence>
<dbReference type="CDD" id="cd17535">
    <property type="entry name" value="REC_NarL-like"/>
    <property type="match status" value="1"/>
</dbReference>
<evidence type="ECO:0000256" key="5">
    <source>
        <dbReference type="PROSITE-ProRule" id="PRU00169"/>
    </source>
</evidence>
<protein>
    <submittedName>
        <fullName evidence="8">DNA-binding NarL/FixJ family response regulator</fullName>
    </submittedName>
</protein>
<sequence length="208" mass="22948">MIRFAVVDDHMIVHDGLQAMASRADDLEFVGAAETPDDALALLEETRPDVLVLDLRLNGESSTELCATVRRRHPDVIVLVFSAYGNTELLTQAIRAGAAGYVLKDTNTGRMPEILRELVRAGSYFDPRIAGSLLLTSISNPSEPVSFSERELAIIRLIARGANNHDIGEALNVSPHTVKFHVSTMFKRHGVHRRAELVRLAMDLQLLD</sequence>
<feature type="domain" description="HTH luxR-type" evidence="6">
    <location>
        <begin position="140"/>
        <end position="205"/>
    </location>
</feature>
<keyword evidence="4" id="KW-0804">Transcription</keyword>
<keyword evidence="3 8" id="KW-0238">DNA-binding</keyword>